<feature type="transmembrane region" description="Helical" evidence="7">
    <location>
        <begin position="157"/>
        <end position="176"/>
    </location>
</feature>
<sequence length="226" mass="24338">MTLLSNLWLWLQVRDHWLGSDGLLPRLAEHLWYVAISMLIASLIALPLGIFLGHRRRGAAWVINLFNMGRAIPSLGLVLLSIILIGYGDMPVFIALVALSIPPILTNAWAGVYQVDSQLRDAARAMGMTAAQRLWQMEIPLALPLIFAGIRTSLVQLIATATIAAYAGLGGLGRFLIDGLGQRDIPQVLAGSLAVTLLALCCEALLAHGQKKLFPAFALKTDTPAA</sequence>
<dbReference type="AlphaFoldDB" id="A0A6M8UEP6"/>
<evidence type="ECO:0000256" key="3">
    <source>
        <dbReference type="ARBA" id="ARBA00022519"/>
    </source>
</evidence>
<organism evidence="9 10">
    <name type="scientific">Paramixta manurensis</name>
    <dbReference type="NCBI Taxonomy" id="2740817"/>
    <lineage>
        <taxon>Bacteria</taxon>
        <taxon>Pseudomonadati</taxon>
        <taxon>Pseudomonadota</taxon>
        <taxon>Gammaproteobacteria</taxon>
        <taxon>Enterobacterales</taxon>
        <taxon>Erwiniaceae</taxon>
        <taxon>Paramixta</taxon>
    </lineage>
</organism>
<dbReference type="PANTHER" id="PTHR30177">
    <property type="entry name" value="GLYCINE BETAINE/L-PROLINE TRANSPORT SYSTEM PERMEASE PROTEIN PROW"/>
    <property type="match status" value="1"/>
</dbReference>
<dbReference type="Pfam" id="PF00528">
    <property type="entry name" value="BPD_transp_1"/>
    <property type="match status" value="1"/>
</dbReference>
<evidence type="ECO:0000256" key="2">
    <source>
        <dbReference type="ARBA" id="ARBA00022448"/>
    </source>
</evidence>
<dbReference type="InterPro" id="IPR000515">
    <property type="entry name" value="MetI-like"/>
</dbReference>
<dbReference type="InterPro" id="IPR051204">
    <property type="entry name" value="ABC_transp_perm/SBD"/>
</dbReference>
<feature type="transmembrane region" description="Helical" evidence="7">
    <location>
        <begin position="188"/>
        <end position="207"/>
    </location>
</feature>
<dbReference type="EMBL" id="CP054212">
    <property type="protein sequence ID" value="QKJ85242.1"/>
    <property type="molecule type" value="Genomic_DNA"/>
</dbReference>
<keyword evidence="2 7" id="KW-0813">Transport</keyword>
<gene>
    <name evidence="9" type="ORF">PMPD1_0259</name>
</gene>
<dbReference type="GO" id="GO:0005886">
    <property type="term" value="C:plasma membrane"/>
    <property type="evidence" value="ECO:0007669"/>
    <property type="project" value="UniProtKB-SubCell"/>
</dbReference>
<protein>
    <submittedName>
        <fullName evidence="9">Glycine betaine ABC transport system permease protein</fullName>
    </submittedName>
</protein>
<keyword evidence="5 7" id="KW-1133">Transmembrane helix</keyword>
<comment type="similarity">
    <text evidence="7">Belongs to the binding-protein-dependent transport system permease family.</text>
</comment>
<feature type="transmembrane region" description="Helical" evidence="7">
    <location>
        <begin position="31"/>
        <end position="53"/>
    </location>
</feature>
<dbReference type="RefSeq" id="WP_173632357.1">
    <property type="nucleotide sequence ID" value="NZ_CP054212.1"/>
</dbReference>
<evidence type="ECO:0000256" key="4">
    <source>
        <dbReference type="ARBA" id="ARBA00022692"/>
    </source>
</evidence>
<evidence type="ECO:0000313" key="9">
    <source>
        <dbReference type="EMBL" id="QKJ85242.1"/>
    </source>
</evidence>
<feature type="transmembrane region" description="Helical" evidence="7">
    <location>
        <begin position="65"/>
        <end position="87"/>
    </location>
</feature>
<comment type="subcellular location">
    <subcellularLocation>
        <location evidence="1">Cell inner membrane</location>
        <topology evidence="1">Multi-pass membrane protein</topology>
    </subcellularLocation>
    <subcellularLocation>
        <location evidence="7">Cell membrane</location>
        <topology evidence="7">Multi-pass membrane protein</topology>
    </subcellularLocation>
</comment>
<keyword evidence="10" id="KW-1185">Reference proteome</keyword>
<dbReference type="PROSITE" id="PS50928">
    <property type="entry name" value="ABC_TM1"/>
    <property type="match status" value="1"/>
</dbReference>
<keyword evidence="4 7" id="KW-0812">Transmembrane</keyword>
<name>A0A6M8UEP6_9GAMM</name>
<dbReference type="Gene3D" id="1.10.3720.10">
    <property type="entry name" value="MetI-like"/>
    <property type="match status" value="1"/>
</dbReference>
<dbReference type="GO" id="GO:0031460">
    <property type="term" value="P:glycine betaine transport"/>
    <property type="evidence" value="ECO:0007669"/>
    <property type="project" value="TreeGrafter"/>
</dbReference>
<dbReference type="SUPFAM" id="SSF161098">
    <property type="entry name" value="MetI-like"/>
    <property type="match status" value="1"/>
</dbReference>
<accession>A0A6M8UEP6</accession>
<dbReference type="CDD" id="cd06261">
    <property type="entry name" value="TM_PBP2"/>
    <property type="match status" value="1"/>
</dbReference>
<evidence type="ECO:0000256" key="1">
    <source>
        <dbReference type="ARBA" id="ARBA00004429"/>
    </source>
</evidence>
<proteinExistence type="inferred from homology"/>
<keyword evidence="6 7" id="KW-0472">Membrane</keyword>
<evidence type="ECO:0000256" key="7">
    <source>
        <dbReference type="RuleBase" id="RU363032"/>
    </source>
</evidence>
<dbReference type="InterPro" id="IPR035906">
    <property type="entry name" value="MetI-like_sf"/>
</dbReference>
<keyword evidence="3" id="KW-1003">Cell membrane</keyword>
<reference evidence="9 10" key="1">
    <citation type="submission" date="2020-06" db="EMBL/GenBank/DDBJ databases">
        <title>Genome sequence of Paramixta manurensis strain PD-1.</title>
        <authorList>
            <person name="Lee C.W."/>
            <person name="Kim J."/>
        </authorList>
    </citation>
    <scope>NUCLEOTIDE SEQUENCE [LARGE SCALE GENOMIC DNA]</scope>
    <source>
        <strain evidence="9 10">PD-1</strain>
    </source>
</reference>
<keyword evidence="3" id="KW-0997">Cell inner membrane</keyword>
<feature type="transmembrane region" description="Helical" evidence="7">
    <location>
        <begin position="93"/>
        <end position="113"/>
    </location>
</feature>
<dbReference type="GO" id="GO:0055085">
    <property type="term" value="P:transmembrane transport"/>
    <property type="evidence" value="ECO:0007669"/>
    <property type="project" value="InterPro"/>
</dbReference>
<evidence type="ECO:0000256" key="5">
    <source>
        <dbReference type="ARBA" id="ARBA00022989"/>
    </source>
</evidence>
<dbReference type="KEGG" id="pmak:PMPD1_0259"/>
<dbReference type="PANTHER" id="PTHR30177:SF33">
    <property type="entry name" value="POSSIBLE OSMOPROTECTANT (GLYCINE BETAINE_CARNITINE_CHOLINE_L-PROLINE) TRANSPORT INTEGRAL MEMBRANE PROTEIN ABC TRANSPORTER PROZ"/>
    <property type="match status" value="1"/>
</dbReference>
<dbReference type="Proteomes" id="UP000505325">
    <property type="component" value="Chromosome"/>
</dbReference>
<evidence type="ECO:0000313" key="10">
    <source>
        <dbReference type="Proteomes" id="UP000505325"/>
    </source>
</evidence>
<evidence type="ECO:0000259" key="8">
    <source>
        <dbReference type="PROSITE" id="PS50928"/>
    </source>
</evidence>
<feature type="domain" description="ABC transmembrane type-1" evidence="8">
    <location>
        <begin position="27"/>
        <end position="206"/>
    </location>
</feature>
<feature type="transmembrane region" description="Helical" evidence="7">
    <location>
        <begin position="134"/>
        <end position="151"/>
    </location>
</feature>
<evidence type="ECO:0000256" key="6">
    <source>
        <dbReference type="ARBA" id="ARBA00023136"/>
    </source>
</evidence>